<gene>
    <name evidence="1" type="ORF">IQ35_02479</name>
</gene>
<proteinExistence type="predicted"/>
<keyword evidence="2" id="KW-1185">Reference proteome</keyword>
<protein>
    <submittedName>
        <fullName evidence="1">Uncharacterized protein</fullName>
    </submittedName>
</protein>
<dbReference type="RefSeq" id="WP_145073878.1">
    <property type="nucleotide sequence ID" value="NZ_JACIIY010000007.1"/>
</dbReference>
<name>A0A562KBL9_SPHWJ</name>
<comment type="caution">
    <text evidence="1">The sequence shown here is derived from an EMBL/GenBank/DDBJ whole genome shotgun (WGS) entry which is preliminary data.</text>
</comment>
<dbReference type="AlphaFoldDB" id="A0A562KBL9"/>
<accession>A0A562KBL9</accession>
<evidence type="ECO:0000313" key="2">
    <source>
        <dbReference type="Proteomes" id="UP000316624"/>
    </source>
</evidence>
<dbReference type="EMBL" id="VLKK01000008">
    <property type="protein sequence ID" value="TWH92818.1"/>
    <property type="molecule type" value="Genomic_DNA"/>
</dbReference>
<organism evidence="1 2">
    <name type="scientific">Sphingobium wenxiniae (strain DSM 21828 / CGMCC 1.7748 / JZ-1)</name>
    <dbReference type="NCBI Taxonomy" id="595605"/>
    <lineage>
        <taxon>Bacteria</taxon>
        <taxon>Pseudomonadati</taxon>
        <taxon>Pseudomonadota</taxon>
        <taxon>Alphaproteobacteria</taxon>
        <taxon>Sphingomonadales</taxon>
        <taxon>Sphingomonadaceae</taxon>
        <taxon>Sphingobium</taxon>
    </lineage>
</organism>
<sequence>MPRIDPTIIPRNNATGYPAPYAKVVGGRWVRRLGPESGLSDFGIGRIPSGNAHYSDIELHWSRGSYRRKDESRY</sequence>
<reference evidence="1 2" key="1">
    <citation type="journal article" date="2015" name="Stand. Genomic Sci.">
        <title>Genomic Encyclopedia of Bacterial and Archaeal Type Strains, Phase III: the genomes of soil and plant-associated and newly described type strains.</title>
        <authorList>
            <person name="Whitman W.B."/>
            <person name="Woyke T."/>
            <person name="Klenk H.P."/>
            <person name="Zhou Y."/>
            <person name="Lilburn T.G."/>
            <person name="Beck B.J."/>
            <person name="De Vos P."/>
            <person name="Vandamme P."/>
            <person name="Eisen J.A."/>
            <person name="Garrity G."/>
            <person name="Hugenholtz P."/>
            <person name="Kyrpides N.C."/>
        </authorList>
    </citation>
    <scope>NUCLEOTIDE SEQUENCE [LARGE SCALE GENOMIC DNA]</scope>
    <source>
        <strain evidence="1 2">CGMCC 1.7748</strain>
    </source>
</reference>
<evidence type="ECO:0000313" key="1">
    <source>
        <dbReference type="EMBL" id="TWH92818.1"/>
    </source>
</evidence>
<dbReference type="Proteomes" id="UP000316624">
    <property type="component" value="Unassembled WGS sequence"/>
</dbReference>